<dbReference type="EMBL" id="GL732538">
    <property type="protein sequence ID" value="EFX83038.1"/>
    <property type="molecule type" value="Genomic_DNA"/>
</dbReference>
<proteinExistence type="predicted"/>
<accession>E9GBY5</accession>
<dbReference type="Proteomes" id="UP000000305">
    <property type="component" value="Unassembled WGS sequence"/>
</dbReference>
<evidence type="ECO:0000313" key="3">
    <source>
        <dbReference type="Proteomes" id="UP000000305"/>
    </source>
</evidence>
<feature type="signal peptide" evidence="1">
    <location>
        <begin position="1"/>
        <end position="17"/>
    </location>
</feature>
<dbReference type="AlphaFoldDB" id="E9GBY5"/>
<dbReference type="KEGG" id="dpx:DAPPUDRAFT_302152"/>
<protein>
    <recommendedName>
        <fullName evidence="4">DOMON domain-containing protein</fullName>
    </recommendedName>
</protein>
<dbReference type="STRING" id="6669.E9GBY5"/>
<keyword evidence="1" id="KW-0732">Signal</keyword>
<keyword evidence="3" id="KW-1185">Reference proteome</keyword>
<organism evidence="2 3">
    <name type="scientific">Daphnia pulex</name>
    <name type="common">Water flea</name>
    <dbReference type="NCBI Taxonomy" id="6669"/>
    <lineage>
        <taxon>Eukaryota</taxon>
        <taxon>Metazoa</taxon>
        <taxon>Ecdysozoa</taxon>
        <taxon>Arthropoda</taxon>
        <taxon>Crustacea</taxon>
        <taxon>Branchiopoda</taxon>
        <taxon>Diplostraca</taxon>
        <taxon>Cladocera</taxon>
        <taxon>Anomopoda</taxon>
        <taxon>Daphniidae</taxon>
        <taxon>Daphnia</taxon>
    </lineage>
</organism>
<dbReference type="InParanoid" id="E9GBY5"/>
<feature type="chain" id="PRO_5003241068" description="DOMON domain-containing protein" evidence="1">
    <location>
        <begin position="18"/>
        <end position="96"/>
    </location>
</feature>
<sequence>MMKFLMIAASLAAICSALPSRLGQQTRQSGRELESMMLNNTKELDPEGSFRLDWDVVYEDPSNPLLVLEMRVATTGWFSLRFTSADLTLGDYFYGA</sequence>
<dbReference type="HOGENOM" id="CLU_2361834_0_0_1"/>
<evidence type="ECO:0008006" key="4">
    <source>
        <dbReference type="Google" id="ProtNLM"/>
    </source>
</evidence>
<evidence type="ECO:0000256" key="1">
    <source>
        <dbReference type="SAM" id="SignalP"/>
    </source>
</evidence>
<gene>
    <name evidence="2" type="primary">TMOX</name>
    <name evidence="2" type="ORF">DAPPUDRAFT_302152</name>
</gene>
<name>E9GBY5_DAPPU</name>
<reference evidence="2 3" key="1">
    <citation type="journal article" date="2011" name="Science">
        <title>The ecoresponsive genome of Daphnia pulex.</title>
        <authorList>
            <person name="Colbourne J.K."/>
            <person name="Pfrender M.E."/>
            <person name="Gilbert D."/>
            <person name="Thomas W.K."/>
            <person name="Tucker A."/>
            <person name="Oakley T.H."/>
            <person name="Tokishita S."/>
            <person name="Aerts A."/>
            <person name="Arnold G.J."/>
            <person name="Basu M.K."/>
            <person name="Bauer D.J."/>
            <person name="Caceres C.E."/>
            <person name="Carmel L."/>
            <person name="Casola C."/>
            <person name="Choi J.H."/>
            <person name="Detter J.C."/>
            <person name="Dong Q."/>
            <person name="Dusheyko S."/>
            <person name="Eads B.D."/>
            <person name="Frohlich T."/>
            <person name="Geiler-Samerotte K.A."/>
            <person name="Gerlach D."/>
            <person name="Hatcher P."/>
            <person name="Jogdeo S."/>
            <person name="Krijgsveld J."/>
            <person name="Kriventseva E.V."/>
            <person name="Kultz D."/>
            <person name="Laforsch C."/>
            <person name="Lindquist E."/>
            <person name="Lopez J."/>
            <person name="Manak J.R."/>
            <person name="Muller J."/>
            <person name="Pangilinan J."/>
            <person name="Patwardhan R.P."/>
            <person name="Pitluck S."/>
            <person name="Pritham E.J."/>
            <person name="Rechtsteiner A."/>
            <person name="Rho M."/>
            <person name="Rogozin I.B."/>
            <person name="Sakarya O."/>
            <person name="Salamov A."/>
            <person name="Schaack S."/>
            <person name="Shapiro H."/>
            <person name="Shiga Y."/>
            <person name="Skalitzky C."/>
            <person name="Smith Z."/>
            <person name="Souvorov A."/>
            <person name="Sung W."/>
            <person name="Tang Z."/>
            <person name="Tsuchiya D."/>
            <person name="Tu H."/>
            <person name="Vos H."/>
            <person name="Wang M."/>
            <person name="Wolf Y.I."/>
            <person name="Yamagata H."/>
            <person name="Yamada T."/>
            <person name="Ye Y."/>
            <person name="Shaw J.R."/>
            <person name="Andrews J."/>
            <person name="Crease T.J."/>
            <person name="Tang H."/>
            <person name="Lucas S.M."/>
            <person name="Robertson H.M."/>
            <person name="Bork P."/>
            <person name="Koonin E.V."/>
            <person name="Zdobnov E.M."/>
            <person name="Grigoriev I.V."/>
            <person name="Lynch M."/>
            <person name="Boore J.L."/>
        </authorList>
    </citation>
    <scope>NUCLEOTIDE SEQUENCE [LARGE SCALE GENOMIC DNA]</scope>
</reference>
<dbReference type="PhylomeDB" id="E9GBY5"/>
<evidence type="ECO:0000313" key="2">
    <source>
        <dbReference type="EMBL" id="EFX83038.1"/>
    </source>
</evidence>